<proteinExistence type="predicted"/>
<accession>A0AAN7W283</accession>
<gene>
    <name evidence="2" type="ORF">LTR97_010862</name>
</gene>
<sequence>MSSEQTFSTSDLRSTAQDQLRDAAHKHKWALGSKSTSGRAAGGKPRPHRPSDTTYNAKRRESKGAVAALQSGIKVARKHDMLEGTAVSDESSGSASDRDDTPSPIADAGYTFSFDLPTGPSQGSQILNAALAKAMAKFEDREVTKLVKDEYEVLDDEGESIGLTPAKKSKKAKVQPMIVPDADEDYEII</sequence>
<comment type="caution">
    <text evidence="2">The sequence shown here is derived from an EMBL/GenBank/DDBJ whole genome shotgun (WGS) entry which is preliminary data.</text>
</comment>
<organism evidence="2 3">
    <name type="scientific">Elasticomyces elasticus</name>
    <dbReference type="NCBI Taxonomy" id="574655"/>
    <lineage>
        <taxon>Eukaryota</taxon>
        <taxon>Fungi</taxon>
        <taxon>Dikarya</taxon>
        <taxon>Ascomycota</taxon>
        <taxon>Pezizomycotina</taxon>
        <taxon>Dothideomycetes</taxon>
        <taxon>Dothideomycetidae</taxon>
        <taxon>Mycosphaerellales</taxon>
        <taxon>Teratosphaeriaceae</taxon>
        <taxon>Elasticomyces</taxon>
    </lineage>
</organism>
<evidence type="ECO:0000256" key="1">
    <source>
        <dbReference type="SAM" id="MobiDB-lite"/>
    </source>
</evidence>
<dbReference type="Proteomes" id="UP001310594">
    <property type="component" value="Unassembled WGS sequence"/>
</dbReference>
<feature type="region of interest" description="Disordered" evidence="1">
    <location>
        <begin position="1"/>
        <end position="110"/>
    </location>
</feature>
<protein>
    <submittedName>
        <fullName evidence="2">Uncharacterized protein</fullName>
    </submittedName>
</protein>
<evidence type="ECO:0000313" key="3">
    <source>
        <dbReference type="Proteomes" id="UP001310594"/>
    </source>
</evidence>
<evidence type="ECO:0000313" key="2">
    <source>
        <dbReference type="EMBL" id="KAK5692551.1"/>
    </source>
</evidence>
<reference evidence="2" key="1">
    <citation type="submission" date="2023-08" db="EMBL/GenBank/DDBJ databases">
        <title>Black Yeasts Isolated from many extreme environments.</title>
        <authorList>
            <person name="Coleine C."/>
            <person name="Stajich J.E."/>
            <person name="Selbmann L."/>
        </authorList>
    </citation>
    <scope>NUCLEOTIDE SEQUENCE</scope>
    <source>
        <strain evidence="2">CCFEE 5810</strain>
    </source>
</reference>
<feature type="compositionally biased region" description="Polar residues" evidence="1">
    <location>
        <begin position="1"/>
        <end position="18"/>
    </location>
</feature>
<dbReference type="EMBL" id="JAVRQU010000019">
    <property type="protein sequence ID" value="KAK5692551.1"/>
    <property type="molecule type" value="Genomic_DNA"/>
</dbReference>
<name>A0AAN7W283_9PEZI</name>
<dbReference type="AlphaFoldDB" id="A0AAN7W283"/>